<dbReference type="Proteomes" id="UP000250266">
    <property type="component" value="Unassembled WGS sequence"/>
</dbReference>
<keyword evidence="2" id="KW-1185">Reference proteome</keyword>
<protein>
    <submittedName>
        <fullName evidence="1">Uncharacterized protein</fullName>
    </submittedName>
</protein>
<proteinExistence type="predicted"/>
<evidence type="ECO:0000313" key="1">
    <source>
        <dbReference type="EMBL" id="OCK74335.1"/>
    </source>
</evidence>
<accession>A0A8E2DZ11</accession>
<evidence type="ECO:0000313" key="2">
    <source>
        <dbReference type="Proteomes" id="UP000250266"/>
    </source>
</evidence>
<sequence>MGYGCLQVCAAWRGSLGALSAPRRDAIITNITRSDACPKLVIPFLSLCHPIYSTHVLTFTLSTGLLSPQVLLSSFRTFTPFTLFQFTPGRVSILPGSVHHHHHHYYFYLLDPHFRVNSSLKRVASHFGQPHP</sequence>
<name>A0A8E2DZ11_9PEZI</name>
<dbReference type="EMBL" id="KV745503">
    <property type="protein sequence ID" value="OCK74335.1"/>
    <property type="molecule type" value="Genomic_DNA"/>
</dbReference>
<gene>
    <name evidence="1" type="ORF">K432DRAFT_201343</name>
</gene>
<organism evidence="1 2">
    <name type="scientific">Lepidopterella palustris CBS 459.81</name>
    <dbReference type="NCBI Taxonomy" id="1314670"/>
    <lineage>
        <taxon>Eukaryota</taxon>
        <taxon>Fungi</taxon>
        <taxon>Dikarya</taxon>
        <taxon>Ascomycota</taxon>
        <taxon>Pezizomycotina</taxon>
        <taxon>Dothideomycetes</taxon>
        <taxon>Pleosporomycetidae</taxon>
        <taxon>Mytilinidiales</taxon>
        <taxon>Argynnaceae</taxon>
        <taxon>Lepidopterella</taxon>
    </lineage>
</organism>
<reference evidence="1 2" key="1">
    <citation type="journal article" date="2016" name="Nat. Commun.">
        <title>Ectomycorrhizal ecology is imprinted in the genome of the dominant symbiotic fungus Cenococcum geophilum.</title>
        <authorList>
            <consortium name="DOE Joint Genome Institute"/>
            <person name="Peter M."/>
            <person name="Kohler A."/>
            <person name="Ohm R.A."/>
            <person name="Kuo A."/>
            <person name="Krutzmann J."/>
            <person name="Morin E."/>
            <person name="Arend M."/>
            <person name="Barry K.W."/>
            <person name="Binder M."/>
            <person name="Choi C."/>
            <person name="Clum A."/>
            <person name="Copeland A."/>
            <person name="Grisel N."/>
            <person name="Haridas S."/>
            <person name="Kipfer T."/>
            <person name="LaButti K."/>
            <person name="Lindquist E."/>
            <person name="Lipzen A."/>
            <person name="Maire R."/>
            <person name="Meier B."/>
            <person name="Mihaltcheva S."/>
            <person name="Molinier V."/>
            <person name="Murat C."/>
            <person name="Poggeler S."/>
            <person name="Quandt C.A."/>
            <person name="Sperisen C."/>
            <person name="Tritt A."/>
            <person name="Tisserant E."/>
            <person name="Crous P.W."/>
            <person name="Henrissat B."/>
            <person name="Nehls U."/>
            <person name="Egli S."/>
            <person name="Spatafora J.W."/>
            <person name="Grigoriev I.V."/>
            <person name="Martin F.M."/>
        </authorList>
    </citation>
    <scope>NUCLEOTIDE SEQUENCE [LARGE SCALE GENOMIC DNA]</scope>
    <source>
        <strain evidence="1 2">CBS 459.81</strain>
    </source>
</reference>
<dbReference type="AlphaFoldDB" id="A0A8E2DZ11"/>